<dbReference type="RefSeq" id="WP_142457293.1">
    <property type="nucleotide sequence ID" value="NZ_FXTJ01000002.1"/>
</dbReference>
<name>A0A521BZX9_9ACTN</name>
<feature type="compositionally biased region" description="Low complexity" evidence="1">
    <location>
        <begin position="1"/>
        <end position="15"/>
    </location>
</feature>
<evidence type="ECO:0000313" key="2">
    <source>
        <dbReference type="EMBL" id="SMO52737.1"/>
    </source>
</evidence>
<accession>A0A521BZX9</accession>
<sequence length="89" mass="9174">MTDPDLPDSGLPDSGMASGSDAGQPGEHLGDGELRPDEERLLAELERGVDDPSPDASDAEVRAAEDDAPLPDDGGAQDDGLEAEFSDPE</sequence>
<feature type="compositionally biased region" description="Basic and acidic residues" evidence="1">
    <location>
        <begin position="28"/>
        <end position="50"/>
    </location>
</feature>
<gene>
    <name evidence="2" type="ORF">SAMN06273567_10235</name>
</gene>
<feature type="region of interest" description="Disordered" evidence="1">
    <location>
        <begin position="1"/>
        <end position="89"/>
    </location>
</feature>
<dbReference type="EMBL" id="FXTJ01000002">
    <property type="protein sequence ID" value="SMO52737.1"/>
    <property type="molecule type" value="Genomic_DNA"/>
</dbReference>
<evidence type="ECO:0000256" key="1">
    <source>
        <dbReference type="SAM" id="MobiDB-lite"/>
    </source>
</evidence>
<evidence type="ECO:0000313" key="3">
    <source>
        <dbReference type="Proteomes" id="UP000317484"/>
    </source>
</evidence>
<keyword evidence="3" id="KW-1185">Reference proteome</keyword>
<protein>
    <submittedName>
        <fullName evidence="2">Uncharacterized protein</fullName>
    </submittedName>
</protein>
<reference evidence="2 3" key="1">
    <citation type="submission" date="2017-05" db="EMBL/GenBank/DDBJ databases">
        <authorList>
            <person name="Varghese N."/>
            <person name="Submissions S."/>
        </authorList>
    </citation>
    <scope>NUCLEOTIDE SEQUENCE [LARGE SCALE GENOMIC DNA]</scope>
    <source>
        <strain evidence="2 3">DSM 46834</strain>
    </source>
</reference>
<dbReference type="Proteomes" id="UP000317484">
    <property type="component" value="Unassembled WGS sequence"/>
</dbReference>
<dbReference type="AlphaFoldDB" id="A0A521BZX9"/>
<organism evidence="2 3">
    <name type="scientific">Geodermatophilus aquaeductus</name>
    <dbReference type="NCBI Taxonomy" id="1564161"/>
    <lineage>
        <taxon>Bacteria</taxon>
        <taxon>Bacillati</taxon>
        <taxon>Actinomycetota</taxon>
        <taxon>Actinomycetes</taxon>
        <taxon>Geodermatophilales</taxon>
        <taxon>Geodermatophilaceae</taxon>
        <taxon>Geodermatophilus</taxon>
    </lineage>
</organism>
<feature type="compositionally biased region" description="Acidic residues" evidence="1">
    <location>
        <begin position="66"/>
        <end position="89"/>
    </location>
</feature>
<proteinExistence type="predicted"/>